<reference evidence="2 3" key="1">
    <citation type="submission" date="2018-07" db="EMBL/GenBank/DDBJ databases">
        <title>Halioglobus sp. genome submission.</title>
        <authorList>
            <person name="Ye M.-Q."/>
            <person name="Du Z.-J."/>
        </authorList>
    </citation>
    <scope>NUCLEOTIDE SEQUENCE [LARGE SCALE GENOMIC DNA]</scope>
    <source>
        <strain evidence="2 3">U0301</strain>
    </source>
</reference>
<dbReference type="AlphaFoldDB" id="A0A3L7DWG2"/>
<dbReference type="RefSeq" id="WP_117956897.1">
    <property type="nucleotide sequence ID" value="NZ_QRAN01000023.1"/>
</dbReference>
<protein>
    <submittedName>
        <fullName evidence="2">Uncharacterized protein</fullName>
    </submittedName>
</protein>
<proteinExistence type="predicted"/>
<dbReference type="Proteomes" id="UP000265509">
    <property type="component" value="Unassembled WGS sequence"/>
</dbReference>
<keyword evidence="3" id="KW-1185">Reference proteome</keyword>
<dbReference type="OrthoDB" id="9963371at2"/>
<gene>
    <name evidence="2" type="ORF">DWB85_16855</name>
</gene>
<sequence length="164" mass="18194">MNKCNLLVVPVLATLCQSNALAFRNCEQQDDAAAYRGSSGYSVSEIEFDPLTRVATGTETHYNYANGASGHIIECHVTYELRGVYDASSALFLLSATRSNQSQSCEPDFITYNFPLHRSYTVQVDALADGEASVRHADNGDRFASADWQRRHMSYSTEESCELM</sequence>
<comment type="caution">
    <text evidence="2">The sequence shown here is derived from an EMBL/GenBank/DDBJ whole genome shotgun (WGS) entry which is preliminary data.</text>
</comment>
<feature type="chain" id="PRO_5018308183" evidence="1">
    <location>
        <begin position="23"/>
        <end position="164"/>
    </location>
</feature>
<accession>A0A3L7DWG2</accession>
<organism evidence="2 3">
    <name type="scientific">Seongchinamella sediminis</name>
    <dbReference type="NCBI Taxonomy" id="2283635"/>
    <lineage>
        <taxon>Bacteria</taxon>
        <taxon>Pseudomonadati</taxon>
        <taxon>Pseudomonadota</taxon>
        <taxon>Gammaproteobacteria</taxon>
        <taxon>Cellvibrionales</taxon>
        <taxon>Halieaceae</taxon>
        <taxon>Seongchinamella</taxon>
    </lineage>
</organism>
<name>A0A3L7DWG2_9GAMM</name>
<evidence type="ECO:0000313" key="2">
    <source>
        <dbReference type="EMBL" id="RLQ20573.1"/>
    </source>
</evidence>
<evidence type="ECO:0000313" key="3">
    <source>
        <dbReference type="Proteomes" id="UP000265509"/>
    </source>
</evidence>
<keyword evidence="1" id="KW-0732">Signal</keyword>
<feature type="signal peptide" evidence="1">
    <location>
        <begin position="1"/>
        <end position="22"/>
    </location>
</feature>
<evidence type="ECO:0000256" key="1">
    <source>
        <dbReference type="SAM" id="SignalP"/>
    </source>
</evidence>
<dbReference type="EMBL" id="QRAN01000023">
    <property type="protein sequence ID" value="RLQ20573.1"/>
    <property type="molecule type" value="Genomic_DNA"/>
</dbReference>